<dbReference type="PROSITE" id="PS50297">
    <property type="entry name" value="ANK_REP_REGION"/>
    <property type="match status" value="2"/>
</dbReference>
<protein>
    <submittedName>
        <fullName evidence="5">FOG: Ankyrin repeat</fullName>
    </submittedName>
</protein>
<feature type="region of interest" description="Disordered" evidence="4">
    <location>
        <begin position="243"/>
        <end position="296"/>
    </location>
</feature>
<name>A0A0P1B9S6_9BASI</name>
<dbReference type="Pfam" id="PF12796">
    <property type="entry name" value="Ank_2"/>
    <property type="match status" value="1"/>
</dbReference>
<sequence length="780" mass="83502">MSTTPDPPMVGLGQSMSGARGLQGPEQTRTSTTLSPTDDSSKAGGDLARGRSIADTINAVHHFDGQNEFAAKPTFGDAQIDLQQTPAQAPARGNATHGAKRDGRTETIDSRHSRFGLAFKRSSSSPEQLYGVKARAAEQSDGERGRAGLARESSLSRPRRGSDLLAARTQAEQDAVHPPRAPWGQLGDRMDHNNPRSMFSDVLEIPGTKTNLAQRFRRAVIEDDLPRAKALALRAVTISKLMPQQQAADPPAAVDQDASSASRSSSHQEGGAGTAGSTGVQPGLYHSQPRGSTATLHPRTVEQRMNRASAAGAKNGSGYHKESAVKKRLPVPIRWAVDSSRCTYRVPAKERALVAQRKALAEAPSSGRGSKQKLSFGTAQRSGEESPQRTPEPLSVLAHDVNSDTAMIALGTACFNIRNLEMSRKSKAEHAPGQALSRQPLPSSGRRTNEYTKDMTMRCARPELDGSVSSLALAVRYGAGKSMVEWLLDCGHERGGFTKDPRDRSVLHLAAAHNRPDIINACCIAAVAEAASSHHAQSAYVFPQSRSRAMRSGSEGTKSLGTGEYHVIKDSASTPDDDSDSAQRSFATPSTSPTFPHQHLRKQHVVAKSAGSSHQSGPAQYSSPSLGDMEDLEAEDDDGEFEDSHRMPLGLRELLDWQDDIGCTALQVACIKGYEHCARLLLDLGADPDLVDADGNSPLHHASSWGHLIVVQLLIERGCVFASKNTSGFTAGDYAYNEQCKEALEAFGRAQYEGRRMARRRGGDRSGDTAAPSSLGHGGV</sequence>
<feature type="region of interest" description="Disordered" evidence="4">
    <location>
        <begin position="72"/>
        <end position="202"/>
    </location>
</feature>
<dbReference type="InterPro" id="IPR002110">
    <property type="entry name" value="Ankyrin_rpt"/>
</dbReference>
<feature type="compositionally biased region" description="Low complexity" evidence="4">
    <location>
        <begin position="243"/>
        <end position="265"/>
    </location>
</feature>
<feature type="compositionally biased region" description="Polar residues" evidence="4">
    <location>
        <begin position="436"/>
        <end position="446"/>
    </location>
</feature>
<keyword evidence="1" id="KW-0677">Repeat</keyword>
<reference evidence="5 6" key="1">
    <citation type="submission" date="2014-09" db="EMBL/GenBank/DDBJ databases">
        <authorList>
            <person name="Magalhaes I.L.F."/>
            <person name="Oliveira U."/>
            <person name="Santos F.R."/>
            <person name="Vidigal T.H.D.A."/>
            <person name="Brescovit A.D."/>
            <person name="Santos A.J."/>
        </authorList>
    </citation>
    <scope>NUCLEOTIDE SEQUENCE [LARGE SCALE GENOMIC DNA]</scope>
</reference>
<dbReference type="AlphaFoldDB" id="A0A0P1B9S6"/>
<dbReference type="PANTHER" id="PTHR24180">
    <property type="entry name" value="CYCLIN-DEPENDENT KINASE INHIBITOR 2C-RELATED"/>
    <property type="match status" value="1"/>
</dbReference>
<feature type="region of interest" description="Disordered" evidence="4">
    <location>
        <begin position="568"/>
        <end position="644"/>
    </location>
</feature>
<feature type="compositionally biased region" description="Low complexity" evidence="4">
    <location>
        <begin position="28"/>
        <end position="38"/>
    </location>
</feature>
<accession>A0A0P1B9S6</accession>
<feature type="compositionally biased region" description="Polar residues" evidence="4">
    <location>
        <begin position="583"/>
        <end position="595"/>
    </location>
</feature>
<evidence type="ECO:0000256" key="2">
    <source>
        <dbReference type="ARBA" id="ARBA00023043"/>
    </source>
</evidence>
<evidence type="ECO:0000256" key="1">
    <source>
        <dbReference type="ARBA" id="ARBA00022737"/>
    </source>
</evidence>
<evidence type="ECO:0000313" key="5">
    <source>
        <dbReference type="EMBL" id="CEH12692.1"/>
    </source>
</evidence>
<feature type="compositionally biased region" description="Acidic residues" evidence="4">
    <location>
        <begin position="628"/>
        <end position="641"/>
    </location>
</feature>
<evidence type="ECO:0000313" key="6">
    <source>
        <dbReference type="Proteomes" id="UP000054845"/>
    </source>
</evidence>
<feature type="compositionally biased region" description="Polar residues" evidence="4">
    <location>
        <begin position="610"/>
        <end position="625"/>
    </location>
</feature>
<feature type="compositionally biased region" description="Polar residues" evidence="4">
    <location>
        <begin position="367"/>
        <end position="381"/>
    </location>
</feature>
<keyword evidence="6" id="KW-1185">Reference proteome</keyword>
<feature type="repeat" description="ANK" evidence="3">
    <location>
        <begin position="694"/>
        <end position="726"/>
    </location>
</feature>
<feature type="region of interest" description="Disordered" evidence="4">
    <location>
        <begin position="757"/>
        <end position="780"/>
    </location>
</feature>
<dbReference type="InterPro" id="IPR051637">
    <property type="entry name" value="Ank_repeat_dom-contain_49"/>
</dbReference>
<dbReference type="STRING" id="401625.A0A0P1B9S6"/>
<dbReference type="SUPFAM" id="SSF48403">
    <property type="entry name" value="Ankyrin repeat"/>
    <property type="match status" value="1"/>
</dbReference>
<dbReference type="InterPro" id="IPR036770">
    <property type="entry name" value="Ankyrin_rpt-contain_sf"/>
</dbReference>
<feature type="repeat" description="ANK" evidence="3">
    <location>
        <begin position="661"/>
        <end position="693"/>
    </location>
</feature>
<dbReference type="PROSITE" id="PS50088">
    <property type="entry name" value="ANK_REPEAT"/>
    <property type="match status" value="2"/>
</dbReference>
<dbReference type="OrthoDB" id="341259at2759"/>
<evidence type="ECO:0000256" key="3">
    <source>
        <dbReference type="PROSITE-ProRule" id="PRU00023"/>
    </source>
</evidence>
<dbReference type="PANTHER" id="PTHR24180:SF45">
    <property type="entry name" value="POLY [ADP-RIBOSE] POLYMERASE TANKYRASE"/>
    <property type="match status" value="1"/>
</dbReference>
<organism evidence="5 6">
    <name type="scientific">Ceraceosorus bombacis</name>
    <dbReference type="NCBI Taxonomy" id="401625"/>
    <lineage>
        <taxon>Eukaryota</taxon>
        <taxon>Fungi</taxon>
        <taxon>Dikarya</taxon>
        <taxon>Basidiomycota</taxon>
        <taxon>Ustilaginomycotina</taxon>
        <taxon>Exobasidiomycetes</taxon>
        <taxon>Ceraceosorales</taxon>
        <taxon>Ceraceosoraceae</taxon>
        <taxon>Ceraceosorus</taxon>
    </lineage>
</organism>
<keyword evidence="2 3" id="KW-0040">ANK repeat</keyword>
<evidence type="ECO:0000256" key="4">
    <source>
        <dbReference type="SAM" id="MobiDB-lite"/>
    </source>
</evidence>
<feature type="region of interest" description="Disordered" evidence="4">
    <location>
        <begin position="1"/>
        <end position="48"/>
    </location>
</feature>
<dbReference type="EMBL" id="CCYA01000181">
    <property type="protein sequence ID" value="CEH12692.1"/>
    <property type="molecule type" value="Genomic_DNA"/>
</dbReference>
<feature type="region of interest" description="Disordered" evidence="4">
    <location>
        <begin position="361"/>
        <end position="393"/>
    </location>
</feature>
<feature type="compositionally biased region" description="Basic and acidic residues" evidence="4">
    <location>
        <begin position="99"/>
        <end position="112"/>
    </location>
</feature>
<dbReference type="Gene3D" id="1.25.40.20">
    <property type="entry name" value="Ankyrin repeat-containing domain"/>
    <property type="match status" value="1"/>
</dbReference>
<feature type="compositionally biased region" description="Basic and acidic residues" evidence="4">
    <location>
        <begin position="135"/>
        <end position="146"/>
    </location>
</feature>
<dbReference type="SMART" id="SM00248">
    <property type="entry name" value="ANK"/>
    <property type="match status" value="3"/>
</dbReference>
<feature type="compositionally biased region" description="Basic and acidic residues" evidence="4">
    <location>
        <begin position="757"/>
        <end position="767"/>
    </location>
</feature>
<feature type="region of interest" description="Disordered" evidence="4">
    <location>
        <begin position="425"/>
        <end position="449"/>
    </location>
</feature>
<dbReference type="Proteomes" id="UP000054845">
    <property type="component" value="Unassembled WGS sequence"/>
</dbReference>
<proteinExistence type="predicted"/>